<dbReference type="EMBL" id="HBNS01030182">
    <property type="protein sequence ID" value="CAE4623949.1"/>
    <property type="molecule type" value="Transcribed_RNA"/>
</dbReference>
<sequence>MKSSTGERPAWSNPGGAASPIDAAPQYSSSAQPPSSDIQEFLTRPYSTLDEPVMETIMRDVKSVASKLRVVLLPLDRQTPFGYAGVIQSEEVVFGENQRQVLSSLRDWDLCSRCFQLSTITTDRYGRK</sequence>
<gene>
    <name evidence="2" type="ORF">DBRI00130_LOCUS23704</name>
    <name evidence="3" type="ORF">DBRI00130_LOCUS23705</name>
</gene>
<accession>A0A6V2IBS6</accession>
<feature type="region of interest" description="Disordered" evidence="1">
    <location>
        <begin position="1"/>
        <end position="40"/>
    </location>
</feature>
<reference evidence="3" key="1">
    <citation type="submission" date="2021-01" db="EMBL/GenBank/DDBJ databases">
        <authorList>
            <person name="Corre E."/>
            <person name="Pelletier E."/>
            <person name="Niang G."/>
            <person name="Scheremetjew M."/>
            <person name="Finn R."/>
            <person name="Kale V."/>
            <person name="Holt S."/>
            <person name="Cochrane G."/>
            <person name="Meng A."/>
            <person name="Brown T."/>
            <person name="Cohen L."/>
        </authorList>
    </citation>
    <scope>NUCLEOTIDE SEQUENCE</scope>
    <source>
        <strain evidence="3">GSO104</strain>
    </source>
</reference>
<dbReference type="EMBL" id="HBNS01030183">
    <property type="protein sequence ID" value="CAE4623950.1"/>
    <property type="molecule type" value="Transcribed_RNA"/>
</dbReference>
<dbReference type="AlphaFoldDB" id="A0A6V2IBS6"/>
<protein>
    <submittedName>
        <fullName evidence="3">Uncharacterized protein</fullName>
    </submittedName>
</protein>
<feature type="compositionally biased region" description="Low complexity" evidence="1">
    <location>
        <begin position="23"/>
        <end position="36"/>
    </location>
</feature>
<evidence type="ECO:0000313" key="2">
    <source>
        <dbReference type="EMBL" id="CAE4623949.1"/>
    </source>
</evidence>
<evidence type="ECO:0000313" key="3">
    <source>
        <dbReference type="EMBL" id="CAE4623950.1"/>
    </source>
</evidence>
<evidence type="ECO:0000256" key="1">
    <source>
        <dbReference type="SAM" id="MobiDB-lite"/>
    </source>
</evidence>
<proteinExistence type="predicted"/>
<organism evidence="3">
    <name type="scientific">Ditylum brightwellii</name>
    <dbReference type="NCBI Taxonomy" id="49249"/>
    <lineage>
        <taxon>Eukaryota</taxon>
        <taxon>Sar</taxon>
        <taxon>Stramenopiles</taxon>
        <taxon>Ochrophyta</taxon>
        <taxon>Bacillariophyta</taxon>
        <taxon>Mediophyceae</taxon>
        <taxon>Lithodesmiophycidae</taxon>
        <taxon>Lithodesmiales</taxon>
        <taxon>Lithodesmiaceae</taxon>
        <taxon>Ditylum</taxon>
    </lineage>
</organism>
<name>A0A6V2IBS6_9STRA</name>